<keyword evidence="1" id="KW-1133">Transmembrane helix</keyword>
<reference evidence="2 3" key="1">
    <citation type="journal article" date="2006" name="Science">
        <title>The genome of black cottonwood, Populus trichocarpa (Torr. &amp; Gray).</title>
        <authorList>
            <person name="Tuskan G.A."/>
            <person name="Difazio S."/>
            <person name="Jansson S."/>
            <person name="Bohlmann J."/>
            <person name="Grigoriev I."/>
            <person name="Hellsten U."/>
            <person name="Putnam N."/>
            <person name="Ralph S."/>
            <person name="Rombauts S."/>
            <person name="Salamov A."/>
            <person name="Schein J."/>
            <person name="Sterck L."/>
            <person name="Aerts A."/>
            <person name="Bhalerao R.R."/>
            <person name="Bhalerao R.P."/>
            <person name="Blaudez D."/>
            <person name="Boerjan W."/>
            <person name="Brun A."/>
            <person name="Brunner A."/>
            <person name="Busov V."/>
            <person name="Campbell M."/>
            <person name="Carlson J."/>
            <person name="Chalot M."/>
            <person name="Chapman J."/>
            <person name="Chen G.L."/>
            <person name="Cooper D."/>
            <person name="Coutinho P.M."/>
            <person name="Couturier J."/>
            <person name="Covert S."/>
            <person name="Cronk Q."/>
            <person name="Cunningham R."/>
            <person name="Davis J."/>
            <person name="Degroeve S."/>
            <person name="Dejardin A."/>
            <person name="Depamphilis C."/>
            <person name="Detter J."/>
            <person name="Dirks B."/>
            <person name="Dubchak I."/>
            <person name="Duplessis S."/>
            <person name="Ehlting J."/>
            <person name="Ellis B."/>
            <person name="Gendler K."/>
            <person name="Goodstein D."/>
            <person name="Gribskov M."/>
            <person name="Grimwood J."/>
            <person name="Groover A."/>
            <person name="Gunter L."/>
            <person name="Hamberger B."/>
            <person name="Heinze B."/>
            <person name="Helariutta Y."/>
            <person name="Henrissat B."/>
            <person name="Holligan D."/>
            <person name="Holt R."/>
            <person name="Huang W."/>
            <person name="Islam-Faridi N."/>
            <person name="Jones S."/>
            <person name="Jones-Rhoades M."/>
            <person name="Jorgensen R."/>
            <person name="Joshi C."/>
            <person name="Kangasjarvi J."/>
            <person name="Karlsson J."/>
            <person name="Kelleher C."/>
            <person name="Kirkpatrick R."/>
            <person name="Kirst M."/>
            <person name="Kohler A."/>
            <person name="Kalluri U."/>
            <person name="Larimer F."/>
            <person name="Leebens-Mack J."/>
            <person name="Leple J.C."/>
            <person name="Locascio P."/>
            <person name="Lou Y."/>
            <person name="Lucas S."/>
            <person name="Martin F."/>
            <person name="Montanini B."/>
            <person name="Napoli C."/>
            <person name="Nelson D.R."/>
            <person name="Nelson C."/>
            <person name="Nieminen K."/>
            <person name="Nilsson O."/>
            <person name="Pereda V."/>
            <person name="Peter G."/>
            <person name="Philippe R."/>
            <person name="Pilate G."/>
            <person name="Poliakov A."/>
            <person name="Razumovskaya J."/>
            <person name="Richardson P."/>
            <person name="Rinaldi C."/>
            <person name="Ritland K."/>
            <person name="Rouze P."/>
            <person name="Ryaboy D."/>
            <person name="Schmutz J."/>
            <person name="Schrader J."/>
            <person name="Segerman B."/>
            <person name="Shin H."/>
            <person name="Siddiqui A."/>
            <person name="Sterky F."/>
            <person name="Terry A."/>
            <person name="Tsai C.J."/>
            <person name="Uberbacher E."/>
            <person name="Unneberg P."/>
            <person name="Vahala J."/>
            <person name="Wall K."/>
            <person name="Wessler S."/>
            <person name="Yang G."/>
            <person name="Yin T."/>
            <person name="Douglas C."/>
            <person name="Marra M."/>
            <person name="Sandberg G."/>
            <person name="Van de Peer Y."/>
            <person name="Rokhsar D."/>
        </authorList>
    </citation>
    <scope>NUCLEOTIDE SEQUENCE [LARGE SCALE GENOMIC DNA]</scope>
    <source>
        <strain evidence="3">cv. Nisqually</strain>
    </source>
</reference>
<evidence type="ECO:0000256" key="1">
    <source>
        <dbReference type="SAM" id="Phobius"/>
    </source>
</evidence>
<accession>U5FUN5</accession>
<evidence type="ECO:0000313" key="3">
    <source>
        <dbReference type="Proteomes" id="UP000006729"/>
    </source>
</evidence>
<name>U5FUN5_POPTR</name>
<gene>
    <name evidence="2" type="ORF">POPTR_013G087600</name>
</gene>
<keyword evidence="1" id="KW-0472">Membrane</keyword>
<keyword evidence="3" id="KW-1185">Reference proteome</keyword>
<keyword evidence="1" id="KW-0812">Transmembrane</keyword>
<organism evidence="2 3">
    <name type="scientific">Populus trichocarpa</name>
    <name type="common">Western balsam poplar</name>
    <name type="synonym">Populus balsamifera subsp. trichocarpa</name>
    <dbReference type="NCBI Taxonomy" id="3694"/>
    <lineage>
        <taxon>Eukaryota</taxon>
        <taxon>Viridiplantae</taxon>
        <taxon>Streptophyta</taxon>
        <taxon>Embryophyta</taxon>
        <taxon>Tracheophyta</taxon>
        <taxon>Spermatophyta</taxon>
        <taxon>Magnoliopsida</taxon>
        <taxon>eudicotyledons</taxon>
        <taxon>Gunneridae</taxon>
        <taxon>Pentapetalae</taxon>
        <taxon>rosids</taxon>
        <taxon>fabids</taxon>
        <taxon>Malpighiales</taxon>
        <taxon>Salicaceae</taxon>
        <taxon>Saliceae</taxon>
        <taxon>Populus</taxon>
    </lineage>
</organism>
<evidence type="ECO:0000313" key="2">
    <source>
        <dbReference type="EMBL" id="PNT07469.1"/>
    </source>
</evidence>
<protein>
    <submittedName>
        <fullName evidence="2">Uncharacterized protein</fullName>
    </submittedName>
</protein>
<proteinExistence type="predicted"/>
<dbReference type="InParanoid" id="U5FUN5"/>
<dbReference type="AlphaFoldDB" id="U5FUN5"/>
<sequence>MLPIRRSTVKKYVAADSEIGSDGGVIWALSLSLSLSLFWCLQFGRLVIHVIILILVYPKGGLILHNPYLG</sequence>
<dbReference type="EMBL" id="CM009302">
    <property type="protein sequence ID" value="PNT07469.1"/>
    <property type="molecule type" value="Genomic_DNA"/>
</dbReference>
<feature type="transmembrane region" description="Helical" evidence="1">
    <location>
        <begin position="36"/>
        <end position="57"/>
    </location>
</feature>
<dbReference type="Proteomes" id="UP000006729">
    <property type="component" value="Chromosome 13"/>
</dbReference>